<comment type="caution">
    <text evidence="1">The sequence shown here is derived from an EMBL/GenBank/DDBJ whole genome shotgun (WGS) entry which is preliminary data.</text>
</comment>
<dbReference type="EMBL" id="JAACJO010000009">
    <property type="protein sequence ID" value="KAF5354230.1"/>
    <property type="molecule type" value="Genomic_DNA"/>
</dbReference>
<evidence type="ECO:0000313" key="1">
    <source>
        <dbReference type="EMBL" id="KAF5354230.1"/>
    </source>
</evidence>
<protein>
    <submittedName>
        <fullName evidence="1">Uncharacterized protein</fullName>
    </submittedName>
</protein>
<dbReference type="OrthoDB" id="2104739at2759"/>
<gene>
    <name evidence="1" type="ORF">D9756_007002</name>
</gene>
<keyword evidence="2" id="KW-1185">Reference proteome</keyword>
<organism evidence="1 2">
    <name type="scientific">Leucocoprinus leucothites</name>
    <dbReference type="NCBI Taxonomy" id="201217"/>
    <lineage>
        <taxon>Eukaryota</taxon>
        <taxon>Fungi</taxon>
        <taxon>Dikarya</taxon>
        <taxon>Basidiomycota</taxon>
        <taxon>Agaricomycotina</taxon>
        <taxon>Agaricomycetes</taxon>
        <taxon>Agaricomycetidae</taxon>
        <taxon>Agaricales</taxon>
        <taxon>Agaricineae</taxon>
        <taxon>Agaricaceae</taxon>
        <taxon>Leucocoprinus</taxon>
    </lineage>
</organism>
<dbReference type="Proteomes" id="UP000559027">
    <property type="component" value="Unassembled WGS sequence"/>
</dbReference>
<reference evidence="1 2" key="1">
    <citation type="journal article" date="2020" name="ISME J.">
        <title>Uncovering the hidden diversity of litter-decomposition mechanisms in mushroom-forming fungi.</title>
        <authorList>
            <person name="Floudas D."/>
            <person name="Bentzer J."/>
            <person name="Ahren D."/>
            <person name="Johansson T."/>
            <person name="Persson P."/>
            <person name="Tunlid A."/>
        </authorList>
    </citation>
    <scope>NUCLEOTIDE SEQUENCE [LARGE SCALE GENOMIC DNA]</scope>
    <source>
        <strain evidence="1 2">CBS 146.42</strain>
    </source>
</reference>
<sequence length="147" mass="16570">MSPLPKELPLQYRHVPKLVSAYDTCLRVEKDLRRAEKIGQDVTKQLVYIRIPGFLLHHSPSHQGLKTVEVEINACAGEDTRLFQLGKDYFDHYIRAFRASKGPIPTPSNYPSRPSFGKIADMINDTLVEAPQSHADAKKNASLVFVL</sequence>
<accession>A0A8H5D614</accession>
<evidence type="ECO:0000313" key="2">
    <source>
        <dbReference type="Proteomes" id="UP000559027"/>
    </source>
</evidence>
<name>A0A8H5D614_9AGAR</name>
<dbReference type="AlphaFoldDB" id="A0A8H5D614"/>
<proteinExistence type="predicted"/>